<proteinExistence type="predicted"/>
<feature type="chain" id="PRO_5035749937" evidence="1">
    <location>
        <begin position="28"/>
        <end position="122"/>
    </location>
</feature>
<evidence type="ECO:0000313" key="3">
    <source>
        <dbReference type="Proteomes" id="UP000677803"/>
    </source>
</evidence>
<reference evidence="2" key="1">
    <citation type="submission" date="2021-05" db="EMBL/GenBank/DDBJ databases">
        <authorList>
            <person name="Tigano A."/>
        </authorList>
    </citation>
    <scope>NUCLEOTIDE SEQUENCE</scope>
</reference>
<evidence type="ECO:0000256" key="1">
    <source>
        <dbReference type="SAM" id="SignalP"/>
    </source>
</evidence>
<comment type="caution">
    <text evidence="2">The sequence shown here is derived from an EMBL/GenBank/DDBJ whole genome shotgun (WGS) entry which is preliminary data.</text>
</comment>
<dbReference type="EMBL" id="CAJRST010011113">
    <property type="protein sequence ID" value="CAG5927272.1"/>
    <property type="molecule type" value="Genomic_DNA"/>
</dbReference>
<name>A0A8S4B2S6_9TELE</name>
<evidence type="ECO:0000313" key="2">
    <source>
        <dbReference type="EMBL" id="CAG5927272.1"/>
    </source>
</evidence>
<dbReference type="Proteomes" id="UP000677803">
    <property type="component" value="Unassembled WGS sequence"/>
</dbReference>
<accession>A0A8S4B2S6</accession>
<protein>
    <submittedName>
        <fullName evidence="2">(Atlantic silverside) hypothetical protein</fullName>
    </submittedName>
</protein>
<keyword evidence="1" id="KW-0732">Signal</keyword>
<feature type="signal peptide" evidence="1">
    <location>
        <begin position="1"/>
        <end position="27"/>
    </location>
</feature>
<dbReference type="AlphaFoldDB" id="A0A8S4B2S6"/>
<organism evidence="2 3">
    <name type="scientific">Menidia menidia</name>
    <name type="common">Atlantic silverside</name>
    <dbReference type="NCBI Taxonomy" id="238744"/>
    <lineage>
        <taxon>Eukaryota</taxon>
        <taxon>Metazoa</taxon>
        <taxon>Chordata</taxon>
        <taxon>Craniata</taxon>
        <taxon>Vertebrata</taxon>
        <taxon>Euteleostomi</taxon>
        <taxon>Actinopterygii</taxon>
        <taxon>Neopterygii</taxon>
        <taxon>Teleostei</taxon>
        <taxon>Neoteleostei</taxon>
        <taxon>Acanthomorphata</taxon>
        <taxon>Ovalentaria</taxon>
        <taxon>Atherinomorphae</taxon>
        <taxon>Atheriniformes</taxon>
        <taxon>Atherinopsidae</taxon>
        <taxon>Menidiinae</taxon>
        <taxon>Menidia</taxon>
    </lineage>
</organism>
<gene>
    <name evidence="2" type="ORF">MMEN_LOCUS11202</name>
</gene>
<sequence>MVMKYFERVSWICLLFGFAVCLPTAFGFPYTDSTSSFVNLQPEDSPTGMLFPSLPGVVGPGVDKGFLLETNPRAALVGLETFRQGGLAALRRAGLVTFRQARLKLTYLNLKDNRSGKSDVVD</sequence>
<keyword evidence="3" id="KW-1185">Reference proteome</keyword>